<dbReference type="AlphaFoldDB" id="A0A1B8Q517"/>
<name>A0A1B8Q517_MORLA</name>
<evidence type="ECO:0000313" key="1">
    <source>
        <dbReference type="EMBL" id="OBX64759.1"/>
    </source>
</evidence>
<dbReference type="OrthoDB" id="6685913at2"/>
<proteinExistence type="predicted"/>
<accession>A0A1B8Q517</accession>
<organism evidence="1 2">
    <name type="scientific">Moraxella lacunata</name>
    <dbReference type="NCBI Taxonomy" id="477"/>
    <lineage>
        <taxon>Bacteria</taxon>
        <taxon>Pseudomonadati</taxon>
        <taxon>Pseudomonadota</taxon>
        <taxon>Gammaproteobacteria</taxon>
        <taxon>Moraxellales</taxon>
        <taxon>Moraxellaceae</taxon>
        <taxon>Moraxella</taxon>
    </lineage>
</organism>
<comment type="caution">
    <text evidence="1">The sequence shown here is derived from an EMBL/GenBank/DDBJ whole genome shotgun (WGS) entry which is preliminary data.</text>
</comment>
<dbReference type="Proteomes" id="UP000092607">
    <property type="component" value="Unassembled WGS sequence"/>
</dbReference>
<dbReference type="EMBL" id="LZMS01000040">
    <property type="protein sequence ID" value="OBX64759.1"/>
    <property type="molecule type" value="Genomic_DNA"/>
</dbReference>
<sequence>MVEVTQDGVTVISEKNVTQHAQKLGVLATQLGYDGTLTVGALEDEIRFYQQRTVEACLELGKRLLLLKEMTPHGEFKQRIAMLNIHERTAQRFMSASLKFSKSDNLSFLKAVGNQSKLLELLVLDDDEVKALEQGGSIGDINLDDIDRMTASELRKALRDARSNETAKDNIIKKKDEKLNELDAELTKLQAPAKVKEKAETAKQQLSQSALSEIQSATLTLFNDIARFTNRCQAVAETIEEHGLYHLQEQYETSIVASFQQIAELSTTLGVQIDFENMVTPAWLQAEQGN</sequence>
<evidence type="ECO:0008006" key="3">
    <source>
        <dbReference type="Google" id="ProtNLM"/>
    </source>
</evidence>
<evidence type="ECO:0000313" key="2">
    <source>
        <dbReference type="Proteomes" id="UP000092607"/>
    </source>
</evidence>
<protein>
    <recommendedName>
        <fullName evidence="3">DUF3102 domain-containing protein</fullName>
    </recommendedName>
</protein>
<reference evidence="1 2" key="1">
    <citation type="submission" date="2016-06" db="EMBL/GenBank/DDBJ databases">
        <title>Draft genome of Moraxella lacunata CCUG 57757A.</title>
        <authorList>
            <person name="Salva-Serra F."/>
            <person name="Engstrom-Jakobsson H."/>
            <person name="Thorell K."/>
            <person name="Gonzales-Siles L."/>
            <person name="Karlsson R."/>
            <person name="Boulund F."/>
            <person name="Engstrand L."/>
            <person name="Kristiansson E."/>
            <person name="Moore E."/>
        </authorList>
    </citation>
    <scope>NUCLEOTIDE SEQUENCE [LARGE SCALE GENOMIC DNA]</scope>
    <source>
        <strain evidence="1 2">CCUG 57757A</strain>
    </source>
</reference>
<gene>
    <name evidence="1" type="ORF">A9309_04235</name>
</gene>